<keyword evidence="2" id="KW-1185">Reference proteome</keyword>
<name>A0A8B7Y368_ACAPL</name>
<feature type="chain" id="PRO_5034512887" evidence="1">
    <location>
        <begin position="20"/>
        <end position="121"/>
    </location>
</feature>
<accession>A0A8B7Y368</accession>
<evidence type="ECO:0000256" key="1">
    <source>
        <dbReference type="SAM" id="SignalP"/>
    </source>
</evidence>
<proteinExistence type="predicted"/>
<evidence type="ECO:0000313" key="3">
    <source>
        <dbReference type="RefSeq" id="XP_022086967.1"/>
    </source>
</evidence>
<dbReference type="Proteomes" id="UP000694845">
    <property type="component" value="Unplaced"/>
</dbReference>
<dbReference type="RefSeq" id="XP_022086967.1">
    <property type="nucleotide sequence ID" value="XM_022231275.1"/>
</dbReference>
<organism evidence="2 3">
    <name type="scientific">Acanthaster planci</name>
    <name type="common">Crown-of-thorns starfish</name>
    <dbReference type="NCBI Taxonomy" id="133434"/>
    <lineage>
        <taxon>Eukaryota</taxon>
        <taxon>Metazoa</taxon>
        <taxon>Echinodermata</taxon>
        <taxon>Eleutherozoa</taxon>
        <taxon>Asterozoa</taxon>
        <taxon>Asteroidea</taxon>
        <taxon>Valvatacea</taxon>
        <taxon>Valvatida</taxon>
        <taxon>Acanthasteridae</taxon>
        <taxon>Acanthaster</taxon>
    </lineage>
</organism>
<reference evidence="3" key="1">
    <citation type="submission" date="2025-08" db="UniProtKB">
        <authorList>
            <consortium name="RefSeq"/>
        </authorList>
    </citation>
    <scope>IDENTIFICATION</scope>
</reference>
<dbReference type="GeneID" id="110977289"/>
<gene>
    <name evidence="3" type="primary">LOC110977289</name>
</gene>
<dbReference type="KEGG" id="aplc:110977289"/>
<feature type="signal peptide" evidence="1">
    <location>
        <begin position="1"/>
        <end position="19"/>
    </location>
</feature>
<dbReference type="AlphaFoldDB" id="A0A8B7Y368"/>
<dbReference type="OMA" id="CIGYSQA"/>
<sequence>MRKFYILALLLICIGYSQAKFCYSCTGYEGSSCDREVFFREDPRIGKIECPRYCLKRFTKDEFGRRITIRGCGGDGCEDKCDASGDECTYCCQMHDLCNGAGAVTFSLALVAGAAMLARLI</sequence>
<evidence type="ECO:0000313" key="2">
    <source>
        <dbReference type="Proteomes" id="UP000694845"/>
    </source>
</evidence>
<dbReference type="CDD" id="cd00117">
    <property type="entry name" value="TFP"/>
    <property type="match status" value="1"/>
</dbReference>
<dbReference type="OrthoDB" id="10353582at2759"/>
<protein>
    <submittedName>
        <fullName evidence="3">Uncharacterized protein LOC110977289</fullName>
    </submittedName>
</protein>
<keyword evidence="1" id="KW-0732">Signal</keyword>